<dbReference type="InterPro" id="IPR010982">
    <property type="entry name" value="Lambda_DNA-bd_dom_sf"/>
</dbReference>
<reference evidence="1 2" key="1">
    <citation type="submission" date="2017-07" db="EMBL/GenBank/DDBJ databases">
        <title>Genome sequencing and assembly of Paenibacillus rigui.</title>
        <authorList>
            <person name="Mayilraj S."/>
        </authorList>
    </citation>
    <scope>NUCLEOTIDE SEQUENCE [LARGE SCALE GENOMIC DNA]</scope>
    <source>
        <strain evidence="1 2">JCM 16352</strain>
    </source>
</reference>
<evidence type="ECO:0000313" key="1">
    <source>
        <dbReference type="EMBL" id="OXM87077.1"/>
    </source>
</evidence>
<accession>A0A229UTZ8</accession>
<dbReference type="Gene3D" id="1.10.260.40">
    <property type="entry name" value="lambda repressor-like DNA-binding domains"/>
    <property type="match status" value="1"/>
</dbReference>
<organism evidence="1 2">
    <name type="scientific">Paenibacillus rigui</name>
    <dbReference type="NCBI Taxonomy" id="554312"/>
    <lineage>
        <taxon>Bacteria</taxon>
        <taxon>Bacillati</taxon>
        <taxon>Bacillota</taxon>
        <taxon>Bacilli</taxon>
        <taxon>Bacillales</taxon>
        <taxon>Paenibacillaceae</taxon>
        <taxon>Paenibacillus</taxon>
    </lineage>
</organism>
<evidence type="ECO:0000313" key="2">
    <source>
        <dbReference type="Proteomes" id="UP000215509"/>
    </source>
</evidence>
<name>A0A229UTZ8_9BACL</name>
<dbReference type="GO" id="GO:0003677">
    <property type="term" value="F:DNA binding"/>
    <property type="evidence" value="ECO:0007669"/>
    <property type="project" value="InterPro"/>
</dbReference>
<dbReference type="Proteomes" id="UP000215509">
    <property type="component" value="Unassembled WGS sequence"/>
</dbReference>
<keyword evidence="2" id="KW-1185">Reference proteome</keyword>
<dbReference type="EMBL" id="NMQW01000009">
    <property type="protein sequence ID" value="OXM87077.1"/>
    <property type="molecule type" value="Genomic_DNA"/>
</dbReference>
<sequence>MAYAQLLEQYIQKSGLSLTDITDRLKEKGITIDRSYISKLKSGAKLPASVEITRALAEITGGDPDVLINVGVIDRAPEEIKAFITEIEDILWDTVDYILFNGDISQLRELITHIQQANLQSPHIGLLNLGDDEKFNSGAIAERLSILQMYSKETFSLSDKLELFLVVIKFFKKFNELPLEKVLSSEDLQANTIFGPMVIPKSSIHMIITSGNKEALTEDEGDFLTRCLEAYRIQKEKWI</sequence>
<protein>
    <submittedName>
        <fullName evidence="1">Uncharacterized protein</fullName>
    </submittedName>
</protein>
<gene>
    <name evidence="1" type="ORF">CF651_07095</name>
</gene>
<dbReference type="RefSeq" id="WP_094014173.1">
    <property type="nucleotide sequence ID" value="NZ_NMQW01000009.1"/>
</dbReference>
<dbReference type="OrthoDB" id="2651434at2"/>
<proteinExistence type="predicted"/>
<comment type="caution">
    <text evidence="1">The sequence shown here is derived from an EMBL/GenBank/DDBJ whole genome shotgun (WGS) entry which is preliminary data.</text>
</comment>
<dbReference type="AlphaFoldDB" id="A0A229UTZ8"/>